<dbReference type="AlphaFoldDB" id="A0A4Q7VW22"/>
<evidence type="ECO:0000256" key="1">
    <source>
        <dbReference type="SAM" id="SignalP"/>
    </source>
</evidence>
<proteinExistence type="predicted"/>
<feature type="signal peptide" evidence="1">
    <location>
        <begin position="1"/>
        <end position="30"/>
    </location>
</feature>
<dbReference type="EMBL" id="SHKP01000005">
    <property type="protein sequence ID" value="RZU00894.1"/>
    <property type="molecule type" value="Genomic_DNA"/>
</dbReference>
<dbReference type="OrthoDB" id="8592785at2"/>
<evidence type="ECO:0000313" key="2">
    <source>
        <dbReference type="EMBL" id="RZU00894.1"/>
    </source>
</evidence>
<evidence type="ECO:0008006" key="4">
    <source>
        <dbReference type="Google" id="ProtNLM"/>
    </source>
</evidence>
<feature type="chain" id="PRO_5020258639" description="Copper resistance protein" evidence="1">
    <location>
        <begin position="31"/>
        <end position="137"/>
    </location>
</feature>
<name>A0A4Q7VW22_9BURK</name>
<dbReference type="RefSeq" id="WP_130431322.1">
    <property type="nucleotide sequence ID" value="NZ_SHKP01000005.1"/>
</dbReference>
<accession>A0A4Q7VW22</accession>
<keyword evidence="1" id="KW-0732">Signal</keyword>
<organism evidence="2 3">
    <name type="scientific">Rivibacter subsaxonicus</name>
    <dbReference type="NCBI Taxonomy" id="457575"/>
    <lineage>
        <taxon>Bacteria</taxon>
        <taxon>Pseudomonadati</taxon>
        <taxon>Pseudomonadota</taxon>
        <taxon>Betaproteobacteria</taxon>
        <taxon>Burkholderiales</taxon>
        <taxon>Rivibacter</taxon>
    </lineage>
</organism>
<sequence length="137" mass="14634">MSFRCANRRGLSSWLIAAILFIQIATSAYACPMNRLPADDGQDAMAGMPCAEAVSGGVALDADQPGLCQQHCQQGTTQQPVDQTPLPLVQPAAMVPLFSLDPPVPAGADHAQFAAHERRRDHAPPPARSILLCCYRI</sequence>
<evidence type="ECO:0000313" key="3">
    <source>
        <dbReference type="Proteomes" id="UP000293671"/>
    </source>
</evidence>
<keyword evidence="3" id="KW-1185">Reference proteome</keyword>
<gene>
    <name evidence="2" type="ORF">EV670_1607</name>
</gene>
<dbReference type="PROSITE" id="PS51257">
    <property type="entry name" value="PROKAR_LIPOPROTEIN"/>
    <property type="match status" value="1"/>
</dbReference>
<protein>
    <recommendedName>
        <fullName evidence="4">Copper resistance protein</fullName>
    </recommendedName>
</protein>
<comment type="caution">
    <text evidence="2">The sequence shown here is derived from an EMBL/GenBank/DDBJ whole genome shotgun (WGS) entry which is preliminary data.</text>
</comment>
<dbReference type="Proteomes" id="UP000293671">
    <property type="component" value="Unassembled WGS sequence"/>
</dbReference>
<reference evidence="2 3" key="1">
    <citation type="submission" date="2019-02" db="EMBL/GenBank/DDBJ databases">
        <title>Genomic Encyclopedia of Type Strains, Phase IV (KMG-IV): sequencing the most valuable type-strain genomes for metagenomic binning, comparative biology and taxonomic classification.</title>
        <authorList>
            <person name="Goeker M."/>
        </authorList>
    </citation>
    <scope>NUCLEOTIDE SEQUENCE [LARGE SCALE GENOMIC DNA]</scope>
    <source>
        <strain evidence="2 3">DSM 19570</strain>
    </source>
</reference>